<dbReference type="AlphaFoldDB" id="A0A8S4A0N0"/>
<dbReference type="InterPro" id="IPR051029">
    <property type="entry name" value="mRNA_Capping_Enz/RNA_Phosphat"/>
</dbReference>
<name>A0A8S4A0N0_9EUPU</name>
<dbReference type="OrthoDB" id="200924at2759"/>
<dbReference type="Pfam" id="PF00782">
    <property type="entry name" value="DSPc"/>
    <property type="match status" value="1"/>
</dbReference>
<dbReference type="PROSITE" id="PS00383">
    <property type="entry name" value="TYR_PHOSPHATASE_1"/>
    <property type="match status" value="1"/>
</dbReference>
<feature type="domain" description="Tyrosine specific protein phosphatases" evidence="1">
    <location>
        <begin position="116"/>
        <end position="166"/>
    </location>
</feature>
<gene>
    <name evidence="2" type="ORF">CUNI_LOCUS20951</name>
</gene>
<organism evidence="2 3">
    <name type="scientific">Candidula unifasciata</name>
    <dbReference type="NCBI Taxonomy" id="100452"/>
    <lineage>
        <taxon>Eukaryota</taxon>
        <taxon>Metazoa</taxon>
        <taxon>Spiralia</taxon>
        <taxon>Lophotrochozoa</taxon>
        <taxon>Mollusca</taxon>
        <taxon>Gastropoda</taxon>
        <taxon>Heterobranchia</taxon>
        <taxon>Euthyneura</taxon>
        <taxon>Panpulmonata</taxon>
        <taxon>Eupulmonata</taxon>
        <taxon>Stylommatophora</taxon>
        <taxon>Helicina</taxon>
        <taxon>Helicoidea</taxon>
        <taxon>Geomitridae</taxon>
        <taxon>Candidula</taxon>
    </lineage>
</organism>
<sequence length="166" mass="19115">MTFFIRRLIHVIGKRMPPPDRWEVYRPMGSVIPGTKFVAFKVPLKEELLKEVKEKDKFSPAILMKLLGDQGLKLGGIIDLTFTYKYYDSEEFLKNAVEYKKIFTPGHDVPSESVFQQFAHAVKKFDAGDNDHIIGVHCTHGVNRTGYLICRYMIEEMNFEPDVAIS</sequence>
<dbReference type="Gene3D" id="3.90.190.10">
    <property type="entry name" value="Protein tyrosine phosphatase superfamily"/>
    <property type="match status" value="1"/>
</dbReference>
<accession>A0A8S4A0N0</accession>
<comment type="caution">
    <text evidence="2">The sequence shown here is derived from an EMBL/GenBank/DDBJ whole genome shotgun (WGS) entry which is preliminary data.</text>
</comment>
<proteinExistence type="predicted"/>
<dbReference type="PROSITE" id="PS50056">
    <property type="entry name" value="TYR_PHOSPHATASE_2"/>
    <property type="match status" value="1"/>
</dbReference>
<dbReference type="PANTHER" id="PTHR10367:SF9">
    <property type="entry name" value="DUAL-SPECIFICITY PHOSPHATASE 11 (RNA_RNP COMPLEX 1-INTERACTING)"/>
    <property type="match status" value="1"/>
</dbReference>
<protein>
    <recommendedName>
        <fullName evidence="1">Tyrosine specific protein phosphatases domain-containing protein</fullName>
    </recommendedName>
</protein>
<keyword evidence="3" id="KW-1185">Reference proteome</keyword>
<dbReference type="GO" id="GO:0004651">
    <property type="term" value="F:polynucleotide 5'-phosphatase activity"/>
    <property type="evidence" value="ECO:0007669"/>
    <property type="project" value="TreeGrafter"/>
</dbReference>
<dbReference type="PANTHER" id="PTHR10367">
    <property type="entry name" value="MRNA-CAPPING ENZYME"/>
    <property type="match status" value="1"/>
</dbReference>
<reference evidence="2" key="1">
    <citation type="submission" date="2021-04" db="EMBL/GenBank/DDBJ databases">
        <authorList>
            <consortium name="Molecular Ecology Group"/>
        </authorList>
    </citation>
    <scope>NUCLEOTIDE SEQUENCE</scope>
</reference>
<evidence type="ECO:0000259" key="1">
    <source>
        <dbReference type="PROSITE" id="PS50056"/>
    </source>
</evidence>
<dbReference type="SUPFAM" id="SSF52799">
    <property type="entry name" value="(Phosphotyrosine protein) phosphatases II"/>
    <property type="match status" value="1"/>
</dbReference>
<feature type="non-terminal residue" evidence="2">
    <location>
        <position position="166"/>
    </location>
</feature>
<evidence type="ECO:0000313" key="3">
    <source>
        <dbReference type="Proteomes" id="UP000678393"/>
    </source>
</evidence>
<dbReference type="InterPro" id="IPR000387">
    <property type="entry name" value="Tyr_Pase_dom"/>
</dbReference>
<dbReference type="Proteomes" id="UP000678393">
    <property type="component" value="Unassembled WGS sequence"/>
</dbReference>
<dbReference type="InterPro" id="IPR016130">
    <property type="entry name" value="Tyr_Pase_AS"/>
</dbReference>
<dbReference type="EMBL" id="CAJHNH020008235">
    <property type="protein sequence ID" value="CAG5135393.1"/>
    <property type="molecule type" value="Genomic_DNA"/>
</dbReference>
<evidence type="ECO:0000313" key="2">
    <source>
        <dbReference type="EMBL" id="CAG5135393.1"/>
    </source>
</evidence>
<dbReference type="InterPro" id="IPR029021">
    <property type="entry name" value="Prot-tyrosine_phosphatase-like"/>
</dbReference>
<dbReference type="InterPro" id="IPR000340">
    <property type="entry name" value="Dual-sp_phosphatase_cat-dom"/>
</dbReference>